<reference evidence="2 3" key="1">
    <citation type="journal article" date="2004" name="Proc. Natl. Acad. Sci. U.S.A.">
        <title>The complete genomic sequence of Nocardia farcinica IFM 10152.</title>
        <authorList>
            <person name="Ishikawa J."/>
            <person name="Yamashita A."/>
            <person name="Mikami Y."/>
            <person name="Hoshino Y."/>
            <person name="Kurita H."/>
            <person name="Hotta K."/>
            <person name="Shiba T."/>
            <person name="Hattori M."/>
        </authorList>
    </citation>
    <scope>NUCLEOTIDE SEQUENCE [LARGE SCALE GENOMIC DNA]</scope>
    <source>
        <strain evidence="2 3">IFM 10152</strain>
    </source>
</reference>
<name>Q5Z315_NOCFA</name>
<feature type="region of interest" description="Disordered" evidence="1">
    <location>
        <begin position="1"/>
        <end position="28"/>
    </location>
</feature>
<accession>Q5Z315</accession>
<dbReference type="KEGG" id="nfa:NFA_3340"/>
<feature type="compositionally biased region" description="Basic residues" evidence="1">
    <location>
        <begin position="1"/>
        <end position="14"/>
    </location>
</feature>
<protein>
    <submittedName>
        <fullName evidence="2">Uncharacterized protein</fullName>
    </submittedName>
</protein>
<dbReference type="AlphaFoldDB" id="Q5Z315"/>
<organism evidence="2 3">
    <name type="scientific">Nocardia farcinica (strain IFM 10152)</name>
    <dbReference type="NCBI Taxonomy" id="247156"/>
    <lineage>
        <taxon>Bacteria</taxon>
        <taxon>Bacillati</taxon>
        <taxon>Actinomycetota</taxon>
        <taxon>Actinomycetes</taxon>
        <taxon>Mycobacteriales</taxon>
        <taxon>Nocardiaceae</taxon>
        <taxon>Nocardia</taxon>
    </lineage>
</organism>
<sequence length="170" mass="19003">MNPNRFRHFVRRPRMPSAMGRQPPPGDNRRTAITLCARLIQVSDFTRDTYHYGDKLVYEGVDETALTTNALWQAVTGAPGEGWIEEVHVVDRSPAQAQYKVEREAHYAQKRERAAKSKIEPASGKQIDYLRALIAKTGPDRLDAEFADAIAGTAIAPRAETKVPTKPYNA</sequence>
<gene>
    <name evidence="2" type="ordered locus">NFA_3340</name>
</gene>
<keyword evidence="3" id="KW-1185">Reference proteome</keyword>
<dbReference type="Proteomes" id="UP000006820">
    <property type="component" value="Chromosome"/>
</dbReference>
<evidence type="ECO:0000313" key="2">
    <source>
        <dbReference type="EMBL" id="BAD55176.1"/>
    </source>
</evidence>
<evidence type="ECO:0000313" key="3">
    <source>
        <dbReference type="Proteomes" id="UP000006820"/>
    </source>
</evidence>
<proteinExistence type="predicted"/>
<evidence type="ECO:0000256" key="1">
    <source>
        <dbReference type="SAM" id="MobiDB-lite"/>
    </source>
</evidence>
<dbReference type="EMBL" id="AP006618">
    <property type="protein sequence ID" value="BAD55176.1"/>
    <property type="molecule type" value="Genomic_DNA"/>
</dbReference>
<dbReference type="HOGENOM" id="CLU_1569097_0_0_11"/>